<protein>
    <submittedName>
        <fullName evidence="3">Uncharacterized protein DUF4178</fullName>
    </submittedName>
</protein>
<evidence type="ECO:0000313" key="3">
    <source>
        <dbReference type="EMBL" id="PSK90451.1"/>
    </source>
</evidence>
<evidence type="ECO:0000256" key="1">
    <source>
        <dbReference type="SAM" id="Phobius"/>
    </source>
</evidence>
<sequence length="633" mass="72779">MGTITNLYTCPTCSRSIAFGSPVNNMAICSCGAVWERRQERLEPLVLPIIDHSEDYIQPGTTGTWQGKTFIVTGRFRAWFDETVYNYWSIDMGDSRKWYLGEGYGLYAIYELRESAIIDRHALQRMKGANRIMLEANQSFDMTRRCNGRYLDIEGAFYKPGGSQKVSTYECAGGIKKVEIFEYAPDEIEVYTLHPVAVTTLNLQHTRDTERTGKSFTCNTCGQATTVRTYPYAQSWVCTCGDRYALQNTTQVKRSSENNGITTTCYFKLGSPVKLFDITYTVIGFASKVDYNDSSATWREYTLYNKVQGYVFLNESDGHWMLLREMQETPTVEDAKKHAFYYNNKEFEIFLQYRSRILYAQGEFPGNVFNDDYDALATDFISQPDIWSVEQHFTEGTTWYYGQYIDKSLLRKQAGAMPYARGVAPAQEKMRADMPSIIRAMLVVLGLFILVQYATVSTNSEKELLNNTFTLSDSTVTQTFISDTFKLKKWKSNLEFEIAAPVDNTWFELNATLVNAATGDEYSLEQGIEYYHGISDGESWSEGSTRESAYLSSIPGGTYFLQISSSRDMNVTSENTVRDFQLRVVNDSPMYRNFWLIGLIIVLWPVIMLIMNHYYEKERWRHSPYSKFSYENK</sequence>
<reference evidence="3 4" key="1">
    <citation type="submission" date="2018-03" db="EMBL/GenBank/DDBJ databases">
        <title>Genomic Encyclopedia of Type Strains, Phase III (KMG-III): the genomes of soil and plant-associated and newly described type strains.</title>
        <authorList>
            <person name="Whitman W."/>
        </authorList>
    </citation>
    <scope>NUCLEOTIDE SEQUENCE [LARGE SCALE GENOMIC DNA]</scope>
    <source>
        <strain evidence="3 4">CGMCC 1.12700</strain>
    </source>
</reference>
<dbReference type="Pfam" id="PF13785">
    <property type="entry name" value="DUF4178"/>
    <property type="match status" value="1"/>
</dbReference>
<evidence type="ECO:0000259" key="2">
    <source>
        <dbReference type="Pfam" id="PF13785"/>
    </source>
</evidence>
<accession>A0A2P8CZR5</accession>
<feature type="transmembrane region" description="Helical" evidence="1">
    <location>
        <begin position="437"/>
        <end position="456"/>
    </location>
</feature>
<dbReference type="AlphaFoldDB" id="A0A2P8CZR5"/>
<keyword evidence="4" id="KW-1185">Reference proteome</keyword>
<keyword evidence="1" id="KW-0472">Membrane</keyword>
<keyword evidence="1" id="KW-0812">Transmembrane</keyword>
<name>A0A2P8CZR5_9BACT</name>
<gene>
    <name evidence="3" type="ORF">B0I18_108182</name>
</gene>
<dbReference type="EMBL" id="PYGD01000008">
    <property type="protein sequence ID" value="PSK90451.1"/>
    <property type="molecule type" value="Genomic_DNA"/>
</dbReference>
<dbReference type="OrthoDB" id="713199at2"/>
<proteinExistence type="predicted"/>
<keyword evidence="1" id="KW-1133">Transmembrane helix</keyword>
<feature type="domain" description="DUF4178" evidence="2">
    <location>
        <begin position="268"/>
        <end position="406"/>
    </location>
</feature>
<dbReference type="InterPro" id="IPR025235">
    <property type="entry name" value="DUF4178"/>
</dbReference>
<organism evidence="3 4">
    <name type="scientific">Taibaiella chishuiensis</name>
    <dbReference type="NCBI Taxonomy" id="1434707"/>
    <lineage>
        <taxon>Bacteria</taxon>
        <taxon>Pseudomonadati</taxon>
        <taxon>Bacteroidota</taxon>
        <taxon>Chitinophagia</taxon>
        <taxon>Chitinophagales</taxon>
        <taxon>Chitinophagaceae</taxon>
        <taxon>Taibaiella</taxon>
    </lineage>
</organism>
<dbReference type="Proteomes" id="UP000240572">
    <property type="component" value="Unassembled WGS sequence"/>
</dbReference>
<feature type="transmembrane region" description="Helical" evidence="1">
    <location>
        <begin position="594"/>
        <end position="615"/>
    </location>
</feature>
<evidence type="ECO:0000313" key="4">
    <source>
        <dbReference type="Proteomes" id="UP000240572"/>
    </source>
</evidence>
<dbReference type="RefSeq" id="WP_106524323.1">
    <property type="nucleotide sequence ID" value="NZ_PYGD01000008.1"/>
</dbReference>
<comment type="caution">
    <text evidence="3">The sequence shown here is derived from an EMBL/GenBank/DDBJ whole genome shotgun (WGS) entry which is preliminary data.</text>
</comment>